<sequence>MLTSIYTFPLRLAITHPSEFRAIASYSVWHDPRRDITDPTEHVTSGWDREVMRECWSWLDKTSRSFSMVIKELDGDLARVVCLFYLVLRGLDTIEDDMTIPNSIKLPLLNDFYKKLDQPGWNFDGNGPNEKDRGLLVRFEVVIEEFQRLDQSPMPRRRPRYQDVIKSVCEKMGRGMAQFAALSTPEQPVAEVNSIQDYDLYCHYVAGLVGEGLSGLFSASGKERSFIKDQLTLSNHMGLLLQKTNILRDFREDVDEGRGFWPKAIWGKYGFDKMGDLRDESRQKEALWALSEMTLDALRHATPALDYLSLLKCQSVFNFVALPAVMALATLERCFMNPDVLKKNVKIRKGEALKLMNLASNPRDVAYCFVSFANKIHAKVSVHDPNFVKLSIACGKIEQWAEHHYPSFVVISASTAGQVSSAIDADGGDARAKLYASIVEKEKVKAQKRRQEEILDTLRAKGLIKPKFDAEGNEVALGKVEKEILNAQQPMEGFPIMLVGAIALMILLVFGVTATVIVVGVKYFAVPSLHVPEEL</sequence>
<proteinExistence type="predicted"/>
<evidence type="ECO:0000313" key="1">
    <source>
        <dbReference type="EMBL" id="KAJ9123359.1"/>
    </source>
</evidence>
<dbReference type="EMBL" id="JASBWU010000003">
    <property type="protein sequence ID" value="KAJ9123359.1"/>
    <property type="molecule type" value="Genomic_DNA"/>
</dbReference>
<comment type="caution">
    <text evidence="1">The sequence shown here is derived from an EMBL/GenBank/DDBJ whole genome shotgun (WGS) entry which is preliminary data.</text>
</comment>
<organism evidence="1 2">
    <name type="scientific">Naganishia vaughanmartiniae</name>
    <dbReference type="NCBI Taxonomy" id="1424756"/>
    <lineage>
        <taxon>Eukaryota</taxon>
        <taxon>Fungi</taxon>
        <taxon>Dikarya</taxon>
        <taxon>Basidiomycota</taxon>
        <taxon>Agaricomycotina</taxon>
        <taxon>Tremellomycetes</taxon>
        <taxon>Filobasidiales</taxon>
        <taxon>Filobasidiaceae</taxon>
        <taxon>Naganishia</taxon>
    </lineage>
</organism>
<keyword evidence="2" id="KW-1185">Reference proteome</keyword>
<accession>A0ACC2XIZ3</accession>
<dbReference type="Proteomes" id="UP001243375">
    <property type="component" value="Unassembled WGS sequence"/>
</dbReference>
<protein>
    <submittedName>
        <fullName evidence="1">Uncharacterized protein</fullName>
    </submittedName>
</protein>
<gene>
    <name evidence="1" type="ORF">QFC22_001558</name>
</gene>
<reference evidence="1" key="1">
    <citation type="submission" date="2023-04" db="EMBL/GenBank/DDBJ databases">
        <title>Draft Genome sequencing of Naganishia species isolated from polar environments using Oxford Nanopore Technology.</title>
        <authorList>
            <person name="Leo P."/>
            <person name="Venkateswaran K."/>
        </authorList>
    </citation>
    <scope>NUCLEOTIDE SEQUENCE</scope>
    <source>
        <strain evidence="1">MNA-CCFEE 5425</strain>
    </source>
</reference>
<name>A0ACC2XIZ3_9TREE</name>
<evidence type="ECO:0000313" key="2">
    <source>
        <dbReference type="Proteomes" id="UP001243375"/>
    </source>
</evidence>